<feature type="transmembrane region" description="Helical" evidence="1">
    <location>
        <begin position="168"/>
        <end position="196"/>
    </location>
</feature>
<dbReference type="KEGG" id="acep:105619480"/>
<evidence type="ECO:0000313" key="2">
    <source>
        <dbReference type="EnsemblMetazoa" id="XP_012056386.1"/>
    </source>
</evidence>
<protein>
    <submittedName>
        <fullName evidence="2">Uncharacterized protein</fullName>
    </submittedName>
</protein>
<name>A0A158NFS8_ATTCE</name>
<dbReference type="Proteomes" id="UP000005205">
    <property type="component" value="Unassembled WGS sequence"/>
</dbReference>
<gene>
    <name evidence="2" type="primary">105619480</name>
</gene>
<proteinExistence type="predicted"/>
<dbReference type="OrthoDB" id="6602337at2759"/>
<evidence type="ECO:0000256" key="1">
    <source>
        <dbReference type="SAM" id="Phobius"/>
    </source>
</evidence>
<dbReference type="InParanoid" id="A0A158NFS8"/>
<sequence>MNNAVFGKTVENVRNHIDVRLVTRDGRYGAEAMIAKPNFHNRSVFSEILSQEIRKLEVKFDKPTYWNGLCMLIQHIDNAKNVVIFDESYIKAHFDHSLLQVIVSVNCNMFAKIFSSRSVQFFYQKRIVLLRQILGERAAVTVVWAAMKAKTKIGMGLKTKKKSLKKRILLVAKGGFLPILPLLGVIGSLIGGAAGISKALNDNKSAQCQLKELKCHNRVMEGHGVYFAPYKRR</sequence>
<reference evidence="3" key="1">
    <citation type="journal article" date="2011" name="PLoS Genet.">
        <title>The genome sequence of the leaf-cutter ant Atta cephalotes reveals insights into its obligate symbiotic lifestyle.</title>
        <authorList>
            <person name="Suen G."/>
            <person name="Teiling C."/>
            <person name="Li L."/>
            <person name="Holt C."/>
            <person name="Abouheif E."/>
            <person name="Bornberg-Bauer E."/>
            <person name="Bouffard P."/>
            <person name="Caldera E.J."/>
            <person name="Cash E."/>
            <person name="Cavanaugh A."/>
            <person name="Denas O."/>
            <person name="Elhaik E."/>
            <person name="Fave M.J."/>
            <person name="Gadau J."/>
            <person name="Gibson J.D."/>
            <person name="Graur D."/>
            <person name="Grubbs K.J."/>
            <person name="Hagen D.E."/>
            <person name="Harkins T.T."/>
            <person name="Helmkampf M."/>
            <person name="Hu H."/>
            <person name="Johnson B.R."/>
            <person name="Kim J."/>
            <person name="Marsh S.E."/>
            <person name="Moeller J.A."/>
            <person name="Munoz-Torres M.C."/>
            <person name="Murphy M.C."/>
            <person name="Naughton M.C."/>
            <person name="Nigam S."/>
            <person name="Overson R."/>
            <person name="Rajakumar R."/>
            <person name="Reese J.T."/>
            <person name="Scott J.J."/>
            <person name="Smith C.R."/>
            <person name="Tao S."/>
            <person name="Tsutsui N.D."/>
            <person name="Viljakainen L."/>
            <person name="Wissler L."/>
            <person name="Yandell M.D."/>
            <person name="Zimmer F."/>
            <person name="Taylor J."/>
            <person name="Slater S.C."/>
            <person name="Clifton S.W."/>
            <person name="Warren W.C."/>
            <person name="Elsik C.G."/>
            <person name="Smith C.D."/>
            <person name="Weinstock G.M."/>
            <person name="Gerardo N.M."/>
            <person name="Currie C.R."/>
        </authorList>
    </citation>
    <scope>NUCLEOTIDE SEQUENCE [LARGE SCALE GENOMIC DNA]</scope>
</reference>
<keyword evidence="3" id="KW-1185">Reference proteome</keyword>
<dbReference type="EMBL" id="ADTU01014697">
    <property type="status" value="NOT_ANNOTATED_CDS"/>
    <property type="molecule type" value="Genomic_DNA"/>
</dbReference>
<keyword evidence="1" id="KW-0812">Transmembrane</keyword>
<organism evidence="2 3">
    <name type="scientific">Atta cephalotes</name>
    <name type="common">Leafcutter ant</name>
    <dbReference type="NCBI Taxonomy" id="12957"/>
    <lineage>
        <taxon>Eukaryota</taxon>
        <taxon>Metazoa</taxon>
        <taxon>Ecdysozoa</taxon>
        <taxon>Arthropoda</taxon>
        <taxon>Hexapoda</taxon>
        <taxon>Insecta</taxon>
        <taxon>Pterygota</taxon>
        <taxon>Neoptera</taxon>
        <taxon>Endopterygota</taxon>
        <taxon>Hymenoptera</taxon>
        <taxon>Apocrita</taxon>
        <taxon>Aculeata</taxon>
        <taxon>Formicoidea</taxon>
        <taxon>Formicidae</taxon>
        <taxon>Myrmicinae</taxon>
        <taxon>Atta</taxon>
    </lineage>
</organism>
<keyword evidence="1" id="KW-0472">Membrane</keyword>
<dbReference type="EnsemblMetazoa" id="XM_012200996.1">
    <property type="protein sequence ID" value="XP_012056386.1"/>
    <property type="gene ID" value="LOC105619480"/>
</dbReference>
<reference evidence="2" key="2">
    <citation type="submission" date="2016-04" db="UniProtKB">
        <authorList>
            <consortium name="EnsemblMetazoa"/>
        </authorList>
    </citation>
    <scope>IDENTIFICATION</scope>
</reference>
<accession>A0A158NFS8</accession>
<dbReference type="AlphaFoldDB" id="A0A158NFS8"/>
<keyword evidence="1" id="KW-1133">Transmembrane helix</keyword>
<evidence type="ECO:0000313" key="3">
    <source>
        <dbReference type="Proteomes" id="UP000005205"/>
    </source>
</evidence>